<sequence length="302" mass="35347">MNQSEFTYKLNHPENISETDASSLSQIIEQFPYFQSARALYLKSLHSQRSYLYNNELKKTAAYTTDRDVLFDLIISEDFIIYKPINLGEVDVFDETFIEVKKPEPTLEENIEKSILSTIAYIEDSDKDDEIISQIETKIVAKTEHYNSEIKKLNESIEEKLEIGKPLPFQENEKHSFSEWLKLTKAQPIEREEEIVEEKTADLEPTIDSSKQKKLELIDRFIETNPKIAPSKNPSQTFINIERKEEDASLLMTETLAKIYLEQKKYQKAIQAYQILILKYPEKSVLFAERIEDIRALQQYNN</sequence>
<dbReference type="RefSeq" id="WP_125016610.1">
    <property type="nucleotide sequence ID" value="NZ_RQVQ01000002.1"/>
</dbReference>
<name>A0A3P3WGI7_9FLAO</name>
<comment type="caution">
    <text evidence="1">The sequence shown here is derived from an EMBL/GenBank/DDBJ whole genome shotgun (WGS) entry which is preliminary data.</text>
</comment>
<dbReference type="InterPro" id="IPR011990">
    <property type="entry name" value="TPR-like_helical_dom_sf"/>
</dbReference>
<keyword evidence="2" id="KW-1185">Reference proteome</keyword>
<dbReference type="Gene3D" id="1.25.40.10">
    <property type="entry name" value="Tetratricopeptide repeat domain"/>
    <property type="match status" value="1"/>
</dbReference>
<protein>
    <recommendedName>
        <fullName evidence="3">Tetratricopeptide repeat protein</fullName>
    </recommendedName>
</protein>
<evidence type="ECO:0000313" key="1">
    <source>
        <dbReference type="EMBL" id="RRJ93136.1"/>
    </source>
</evidence>
<dbReference type="Proteomes" id="UP000275719">
    <property type="component" value="Unassembled WGS sequence"/>
</dbReference>
<dbReference type="AlphaFoldDB" id="A0A3P3WGI7"/>
<reference evidence="1 2" key="1">
    <citation type="submission" date="2018-11" db="EMBL/GenBank/DDBJ databases">
        <title>Flavobacterium sp. nov., YIM 102701-2 draft genome.</title>
        <authorList>
            <person name="Li G."/>
            <person name="Jiang Y."/>
        </authorList>
    </citation>
    <scope>NUCLEOTIDE SEQUENCE [LARGE SCALE GENOMIC DNA]</scope>
    <source>
        <strain evidence="1 2">YIM 102701-2</strain>
    </source>
</reference>
<dbReference type="OrthoDB" id="594666at2"/>
<gene>
    <name evidence="1" type="ORF">EG240_01285</name>
</gene>
<organism evidence="1 2">
    <name type="scientific">Paenimyroides tangerinum</name>
    <dbReference type="NCBI Taxonomy" id="2488728"/>
    <lineage>
        <taxon>Bacteria</taxon>
        <taxon>Pseudomonadati</taxon>
        <taxon>Bacteroidota</taxon>
        <taxon>Flavobacteriia</taxon>
        <taxon>Flavobacteriales</taxon>
        <taxon>Flavobacteriaceae</taxon>
        <taxon>Paenimyroides</taxon>
    </lineage>
</organism>
<dbReference type="EMBL" id="RQVQ01000002">
    <property type="protein sequence ID" value="RRJ93136.1"/>
    <property type="molecule type" value="Genomic_DNA"/>
</dbReference>
<proteinExistence type="predicted"/>
<accession>A0A3P3WGI7</accession>
<evidence type="ECO:0000313" key="2">
    <source>
        <dbReference type="Proteomes" id="UP000275719"/>
    </source>
</evidence>
<evidence type="ECO:0008006" key="3">
    <source>
        <dbReference type="Google" id="ProtNLM"/>
    </source>
</evidence>